<reference evidence="2 3" key="1">
    <citation type="journal article" date="2017" name="PLoS Biol.">
        <title>The sea cucumber genome provides insights into morphological evolution and visceral regeneration.</title>
        <authorList>
            <person name="Zhang X."/>
            <person name="Sun L."/>
            <person name="Yuan J."/>
            <person name="Sun Y."/>
            <person name="Gao Y."/>
            <person name="Zhang L."/>
            <person name="Li S."/>
            <person name="Dai H."/>
            <person name="Hamel J.F."/>
            <person name="Liu C."/>
            <person name="Yu Y."/>
            <person name="Liu S."/>
            <person name="Lin W."/>
            <person name="Guo K."/>
            <person name="Jin S."/>
            <person name="Xu P."/>
            <person name="Storey K.B."/>
            <person name="Huan P."/>
            <person name="Zhang T."/>
            <person name="Zhou Y."/>
            <person name="Zhang J."/>
            <person name="Lin C."/>
            <person name="Li X."/>
            <person name="Xing L."/>
            <person name="Huo D."/>
            <person name="Sun M."/>
            <person name="Wang L."/>
            <person name="Mercier A."/>
            <person name="Li F."/>
            <person name="Yang H."/>
            <person name="Xiang J."/>
        </authorList>
    </citation>
    <scope>NUCLEOTIDE SEQUENCE [LARGE SCALE GENOMIC DNA]</scope>
    <source>
        <strain evidence="2">Shaxun</strain>
        <tissue evidence="2">Muscle</tissue>
    </source>
</reference>
<evidence type="ECO:0008006" key="4">
    <source>
        <dbReference type="Google" id="ProtNLM"/>
    </source>
</evidence>
<feature type="transmembrane region" description="Helical" evidence="1">
    <location>
        <begin position="24"/>
        <end position="44"/>
    </location>
</feature>
<comment type="caution">
    <text evidence="2">The sequence shown here is derived from an EMBL/GenBank/DDBJ whole genome shotgun (WGS) entry which is preliminary data.</text>
</comment>
<proteinExistence type="predicted"/>
<dbReference type="EMBL" id="MRZV01000187">
    <property type="protein sequence ID" value="PIK56136.1"/>
    <property type="molecule type" value="Genomic_DNA"/>
</dbReference>
<protein>
    <recommendedName>
        <fullName evidence="4">Transmembrane protein</fullName>
    </recommendedName>
</protein>
<keyword evidence="1" id="KW-0812">Transmembrane</keyword>
<accession>A0A2G8L7A3</accession>
<evidence type="ECO:0000313" key="3">
    <source>
        <dbReference type="Proteomes" id="UP000230750"/>
    </source>
</evidence>
<keyword evidence="1" id="KW-0472">Membrane</keyword>
<evidence type="ECO:0000313" key="2">
    <source>
        <dbReference type="EMBL" id="PIK56136.1"/>
    </source>
</evidence>
<name>A0A2G8L7A3_STIJA</name>
<keyword evidence="3" id="KW-1185">Reference proteome</keyword>
<dbReference type="Proteomes" id="UP000230750">
    <property type="component" value="Unassembled WGS sequence"/>
</dbReference>
<gene>
    <name evidence="2" type="ORF">BSL78_06955</name>
</gene>
<organism evidence="2 3">
    <name type="scientific">Stichopus japonicus</name>
    <name type="common">Sea cucumber</name>
    <dbReference type="NCBI Taxonomy" id="307972"/>
    <lineage>
        <taxon>Eukaryota</taxon>
        <taxon>Metazoa</taxon>
        <taxon>Echinodermata</taxon>
        <taxon>Eleutherozoa</taxon>
        <taxon>Echinozoa</taxon>
        <taxon>Holothuroidea</taxon>
        <taxon>Aspidochirotacea</taxon>
        <taxon>Aspidochirotida</taxon>
        <taxon>Stichopodidae</taxon>
        <taxon>Apostichopus</taxon>
    </lineage>
</organism>
<dbReference type="OrthoDB" id="10462510at2759"/>
<dbReference type="AlphaFoldDB" id="A0A2G8L7A3"/>
<keyword evidence="1" id="KW-1133">Transmembrane helix</keyword>
<evidence type="ECO:0000256" key="1">
    <source>
        <dbReference type="SAM" id="Phobius"/>
    </source>
</evidence>
<sequence length="166" mass="18705">MPAGAMPSRPVQALAPYVRQIGPFLIPCVVLTGYLMTKATIIGLREKRAKQAMGGDSVALQLKLNESHHLPRLAITLSSRSSLMKGPAAASLRLYRWWEDRSNSCNHFEVNFDLGSCAYRYNELLSLEIIQHEYFHVTGGAVLGSSWNFKHDFKLHSSFIWLWVVT</sequence>